<accession>A0A7S3DKX9</accession>
<feature type="region of interest" description="Disordered" evidence="1">
    <location>
        <begin position="198"/>
        <end position="247"/>
    </location>
</feature>
<evidence type="ECO:0008006" key="3">
    <source>
        <dbReference type="Google" id="ProtNLM"/>
    </source>
</evidence>
<evidence type="ECO:0000256" key="1">
    <source>
        <dbReference type="SAM" id="MobiDB-lite"/>
    </source>
</evidence>
<dbReference type="SUPFAM" id="SSF53335">
    <property type="entry name" value="S-adenosyl-L-methionine-dependent methyltransferases"/>
    <property type="match status" value="1"/>
</dbReference>
<feature type="compositionally biased region" description="Basic and acidic residues" evidence="1">
    <location>
        <begin position="208"/>
        <end position="247"/>
    </location>
</feature>
<sequence length="247" mass="27542">MRDEKAAAERRRKNNDDDLTFCLSLPNKIVWVESVLVQARGKNDWGIIYNAAQFEETLSYSVEGTSQNRNRVVGGRFPSPSSYVYREYQRSYHGVCPCITASEYKGCATDNRRASRFYGRRLTIEECAKRMGFTVPQDWYTTPKKLGGKATDYTASSWRMELYKVIGSGVCVYVAEAFGKAAMDGAEYFKMEGAGSKFVPASGEEGGNEEKEEKETSVKNEEGRGKDKQGEKGEGGEAGRKGEEVKA</sequence>
<reference evidence="2" key="1">
    <citation type="submission" date="2021-01" db="EMBL/GenBank/DDBJ databases">
        <authorList>
            <person name="Corre E."/>
            <person name="Pelletier E."/>
            <person name="Niang G."/>
            <person name="Scheremetjew M."/>
            <person name="Finn R."/>
            <person name="Kale V."/>
            <person name="Holt S."/>
            <person name="Cochrane G."/>
            <person name="Meng A."/>
            <person name="Brown T."/>
            <person name="Cohen L."/>
        </authorList>
    </citation>
    <scope>NUCLEOTIDE SEQUENCE</scope>
    <source>
        <strain evidence="2">NIES-2562</strain>
    </source>
</reference>
<protein>
    <recommendedName>
        <fullName evidence="3">DNA (cytosine-5-)-methyltransferase</fullName>
    </recommendedName>
</protein>
<dbReference type="AlphaFoldDB" id="A0A7S3DKX9"/>
<organism evidence="2">
    <name type="scientific">Palpitomonas bilix</name>
    <dbReference type="NCBI Taxonomy" id="652834"/>
    <lineage>
        <taxon>Eukaryota</taxon>
        <taxon>Eukaryota incertae sedis</taxon>
    </lineage>
</organism>
<gene>
    <name evidence="2" type="ORF">PBIL07802_LOCUS23177</name>
</gene>
<proteinExistence type="predicted"/>
<evidence type="ECO:0000313" key="2">
    <source>
        <dbReference type="EMBL" id="CAE0260888.1"/>
    </source>
</evidence>
<dbReference type="EMBL" id="HBIB01035756">
    <property type="protein sequence ID" value="CAE0260888.1"/>
    <property type="molecule type" value="Transcribed_RNA"/>
</dbReference>
<name>A0A7S3DKX9_9EUKA</name>
<dbReference type="InterPro" id="IPR029063">
    <property type="entry name" value="SAM-dependent_MTases_sf"/>
</dbReference>